<keyword evidence="3" id="KW-1185">Reference proteome</keyword>
<evidence type="ECO:0000256" key="1">
    <source>
        <dbReference type="SAM" id="Phobius"/>
    </source>
</evidence>
<dbReference type="Proteomes" id="UP001054252">
    <property type="component" value="Unassembled WGS sequence"/>
</dbReference>
<keyword evidence="1" id="KW-0472">Membrane</keyword>
<keyword evidence="1" id="KW-0812">Transmembrane</keyword>
<keyword evidence="1" id="KW-1133">Transmembrane helix</keyword>
<comment type="caution">
    <text evidence="2">The sequence shown here is derived from an EMBL/GenBank/DDBJ whole genome shotgun (WGS) entry which is preliminary data.</text>
</comment>
<name>A0AAV5J7J8_9ROSI</name>
<dbReference type="PANTHER" id="PTHR31170:SF25">
    <property type="entry name" value="BNAA09G04570D PROTEIN"/>
    <property type="match status" value="1"/>
</dbReference>
<reference evidence="2 3" key="1">
    <citation type="journal article" date="2021" name="Commun. Biol.">
        <title>The genome of Shorea leprosula (Dipterocarpaceae) highlights the ecological relevance of drought in aseasonal tropical rainforests.</title>
        <authorList>
            <person name="Ng K.K.S."/>
            <person name="Kobayashi M.J."/>
            <person name="Fawcett J.A."/>
            <person name="Hatakeyama M."/>
            <person name="Paape T."/>
            <person name="Ng C.H."/>
            <person name="Ang C.C."/>
            <person name="Tnah L.H."/>
            <person name="Lee C.T."/>
            <person name="Nishiyama T."/>
            <person name="Sese J."/>
            <person name="O'Brien M.J."/>
            <person name="Copetti D."/>
            <person name="Mohd Noor M.I."/>
            <person name="Ong R.C."/>
            <person name="Putra M."/>
            <person name="Sireger I.Z."/>
            <person name="Indrioko S."/>
            <person name="Kosugi Y."/>
            <person name="Izuno A."/>
            <person name="Isagi Y."/>
            <person name="Lee S.L."/>
            <person name="Shimizu K.K."/>
        </authorList>
    </citation>
    <scope>NUCLEOTIDE SEQUENCE [LARGE SCALE GENOMIC DNA]</scope>
    <source>
        <strain evidence="2">214</strain>
    </source>
</reference>
<dbReference type="PANTHER" id="PTHR31170">
    <property type="entry name" value="BNAC04G53230D PROTEIN"/>
    <property type="match status" value="1"/>
</dbReference>
<proteinExistence type="predicted"/>
<gene>
    <name evidence="2" type="ORF">SLEP1_g18682</name>
</gene>
<organism evidence="2 3">
    <name type="scientific">Rubroshorea leprosula</name>
    <dbReference type="NCBI Taxonomy" id="152421"/>
    <lineage>
        <taxon>Eukaryota</taxon>
        <taxon>Viridiplantae</taxon>
        <taxon>Streptophyta</taxon>
        <taxon>Embryophyta</taxon>
        <taxon>Tracheophyta</taxon>
        <taxon>Spermatophyta</taxon>
        <taxon>Magnoliopsida</taxon>
        <taxon>eudicotyledons</taxon>
        <taxon>Gunneridae</taxon>
        <taxon>Pentapetalae</taxon>
        <taxon>rosids</taxon>
        <taxon>malvids</taxon>
        <taxon>Malvales</taxon>
        <taxon>Dipterocarpaceae</taxon>
        <taxon>Rubroshorea</taxon>
    </lineage>
</organism>
<dbReference type="EMBL" id="BPVZ01000026">
    <property type="protein sequence ID" value="GKV06860.1"/>
    <property type="molecule type" value="Genomic_DNA"/>
</dbReference>
<dbReference type="InterPro" id="IPR004158">
    <property type="entry name" value="DUF247_pln"/>
</dbReference>
<protein>
    <submittedName>
        <fullName evidence="2">Uncharacterized protein</fullName>
    </submittedName>
</protein>
<accession>A0AAV5J7J8</accession>
<dbReference type="AlphaFoldDB" id="A0AAV5J7J8"/>
<evidence type="ECO:0000313" key="3">
    <source>
        <dbReference type="Proteomes" id="UP001054252"/>
    </source>
</evidence>
<sequence length="457" mass="53726">MMNFLIDKSQLHIQIDELLRDSSIDLLRRNSIVKVPSHLLQKCADKKVYEPQIISIGPYHHGKDHLKAMEEYKIHCLRMLLERREEKSVQQYVEELKRNEARTREYYAKSINIDKDAFVKMMLLDGCFIVELIRKWKIKELRDENYRFLTPFILRRVMHDLLLVENQLPFFILLNLFNMTVMPSDQGESFISMAITFISEMELVLGNRIYSFPCQEDTKHLLGLLHSSWFPSQERNTMAAANSPARTPASSLHACLIEVRFVTGINDPDLRSGRKSWQFIPSATQLQDAGIQFRKTEERDTRLFAINFDKGIMWIPLLVINGDTESLLRNLVAYEQSYNVISSKLVTDYITCMDCLINSKDDVELLCHRKIIENRLGDHLVVADMFNRLRNSLLISKDEFYYTEMFMEVNEHYKEPWNWWKANLRQNYFNTPWALISFLAAVFLLVLTVIQTVYSVI</sequence>
<evidence type="ECO:0000313" key="2">
    <source>
        <dbReference type="EMBL" id="GKV06860.1"/>
    </source>
</evidence>
<dbReference type="Pfam" id="PF03140">
    <property type="entry name" value="DUF247"/>
    <property type="match status" value="1"/>
</dbReference>
<feature type="transmembrane region" description="Helical" evidence="1">
    <location>
        <begin position="433"/>
        <end position="454"/>
    </location>
</feature>